<dbReference type="InterPro" id="IPR010852">
    <property type="entry name" value="ABATE"/>
</dbReference>
<feature type="domain" description="Zinc finger CGNR" evidence="1">
    <location>
        <begin position="145"/>
        <end position="188"/>
    </location>
</feature>
<dbReference type="RefSeq" id="WP_231329035.1">
    <property type="nucleotide sequence ID" value="NZ_CP059572.1"/>
</dbReference>
<protein>
    <submittedName>
        <fullName evidence="2">CGNR zinc finger domain-containing protein</fullName>
    </submittedName>
</protein>
<gene>
    <name evidence="2" type="ORF">AGRA3207_004491</name>
</gene>
<evidence type="ECO:0000313" key="2">
    <source>
        <dbReference type="EMBL" id="QXJ23349.1"/>
    </source>
</evidence>
<dbReference type="Pfam" id="PF11706">
    <property type="entry name" value="zf-CGNR"/>
    <property type="match status" value="1"/>
</dbReference>
<dbReference type="Proteomes" id="UP001049518">
    <property type="component" value="Chromosome"/>
</dbReference>
<sequence length="195" mass="20678">MDISITGYTVGAAVGGDLVGTSPTVRGDAGEALPDPGALMRFLSEHDVRLDAVADRRGPSADDVRDVQLLRREVRGILETETGDQAVAGGIVLLRRAGRSPVLRREDGGWQWYVPTEPGAPLAAELAALIAVGLLGTVRALGHERFRACAAPGCRGVFADTSRAGRRRYCMPGVCGNRLNVANHRARRRTGSAAR</sequence>
<organism evidence="2 3">
    <name type="scientific">Actinomadura graeca</name>
    <dbReference type="NCBI Taxonomy" id="2750812"/>
    <lineage>
        <taxon>Bacteria</taxon>
        <taxon>Bacillati</taxon>
        <taxon>Actinomycetota</taxon>
        <taxon>Actinomycetes</taxon>
        <taxon>Streptosporangiales</taxon>
        <taxon>Thermomonosporaceae</taxon>
        <taxon>Actinomadura</taxon>
    </lineage>
</organism>
<evidence type="ECO:0000259" key="1">
    <source>
        <dbReference type="Pfam" id="PF11706"/>
    </source>
</evidence>
<keyword evidence="3" id="KW-1185">Reference proteome</keyword>
<dbReference type="Gene3D" id="1.10.3300.10">
    <property type="entry name" value="Jann2411-like domain"/>
    <property type="match status" value="1"/>
</dbReference>
<dbReference type="Pfam" id="PF07336">
    <property type="entry name" value="ABATE"/>
    <property type="match status" value="1"/>
</dbReference>
<evidence type="ECO:0000313" key="3">
    <source>
        <dbReference type="Proteomes" id="UP001049518"/>
    </source>
</evidence>
<dbReference type="EMBL" id="CP059572">
    <property type="protein sequence ID" value="QXJ23349.1"/>
    <property type="molecule type" value="Genomic_DNA"/>
</dbReference>
<dbReference type="PANTHER" id="PTHR35525:SF3">
    <property type="entry name" value="BLL6575 PROTEIN"/>
    <property type="match status" value="1"/>
</dbReference>
<accession>A0ABX8QZC3</accession>
<reference evidence="2" key="1">
    <citation type="submission" date="2020-07" db="EMBL/GenBank/DDBJ databases">
        <authorList>
            <person name="Tarantini F.S."/>
            <person name="Hong K.W."/>
            <person name="Chan K.G."/>
        </authorList>
    </citation>
    <scope>NUCLEOTIDE SEQUENCE</scope>
    <source>
        <strain evidence="2">32-07</strain>
    </source>
</reference>
<name>A0ABX8QZC3_9ACTN</name>
<dbReference type="SUPFAM" id="SSF160904">
    <property type="entry name" value="Jann2411-like"/>
    <property type="match status" value="1"/>
</dbReference>
<dbReference type="InterPro" id="IPR023286">
    <property type="entry name" value="ABATE_dom_sf"/>
</dbReference>
<dbReference type="PANTHER" id="PTHR35525">
    <property type="entry name" value="BLL6575 PROTEIN"/>
    <property type="match status" value="1"/>
</dbReference>
<dbReference type="InterPro" id="IPR021005">
    <property type="entry name" value="Znf_CGNR"/>
</dbReference>
<proteinExistence type="predicted"/>